<dbReference type="GO" id="GO:0000463">
    <property type="term" value="P:maturation of LSU-rRNA from tricistronic rRNA transcript (SSU-rRNA, 5.8S rRNA, LSU-rRNA)"/>
    <property type="evidence" value="ECO:0007669"/>
    <property type="project" value="TreeGrafter"/>
</dbReference>
<feature type="compositionally biased region" description="Acidic residues" evidence="5">
    <location>
        <begin position="318"/>
        <end position="341"/>
    </location>
</feature>
<name>A0A4P9XC97_9FUNG</name>
<evidence type="ECO:0000256" key="3">
    <source>
        <dbReference type="ARBA" id="ARBA00023242"/>
    </source>
</evidence>
<evidence type="ECO:0000256" key="1">
    <source>
        <dbReference type="ARBA" id="ARBA00004604"/>
    </source>
</evidence>
<dbReference type="GO" id="GO:0005730">
    <property type="term" value="C:nucleolus"/>
    <property type="evidence" value="ECO:0007669"/>
    <property type="project" value="UniProtKB-SubCell"/>
</dbReference>
<dbReference type="GO" id="GO:0000027">
    <property type="term" value="P:ribosomal large subunit assembly"/>
    <property type="evidence" value="ECO:0007669"/>
    <property type="project" value="InterPro"/>
</dbReference>
<feature type="domain" description="Brix" evidence="6">
    <location>
        <begin position="23"/>
        <end position="254"/>
    </location>
</feature>
<evidence type="ECO:0000259" key="6">
    <source>
        <dbReference type="PROSITE" id="PS50833"/>
    </source>
</evidence>
<comment type="similarity">
    <text evidence="2 4">Belongs to the RPF2 family.</text>
</comment>
<dbReference type="PANTHER" id="PTHR12728">
    <property type="entry name" value="BRIX DOMAIN CONTAINING PROTEIN"/>
    <property type="match status" value="1"/>
</dbReference>
<dbReference type="STRING" id="1555241.A0A4P9XC97"/>
<organism evidence="7 8">
    <name type="scientific">Caulochytrium protostelioides</name>
    <dbReference type="NCBI Taxonomy" id="1555241"/>
    <lineage>
        <taxon>Eukaryota</taxon>
        <taxon>Fungi</taxon>
        <taxon>Fungi incertae sedis</taxon>
        <taxon>Chytridiomycota</taxon>
        <taxon>Chytridiomycota incertae sedis</taxon>
        <taxon>Chytridiomycetes</taxon>
        <taxon>Caulochytriales</taxon>
        <taxon>Caulochytriaceae</taxon>
        <taxon>Caulochytrium</taxon>
    </lineage>
</organism>
<comment type="subcellular location">
    <subcellularLocation>
        <location evidence="1 4">Nucleus</location>
        <location evidence="1 4">Nucleolus</location>
    </subcellularLocation>
</comment>
<feature type="region of interest" description="Disordered" evidence="5">
    <location>
        <begin position="305"/>
        <end position="356"/>
    </location>
</feature>
<accession>A0A4P9XC97</accession>
<dbReference type="Pfam" id="PF04427">
    <property type="entry name" value="Brix"/>
    <property type="match status" value="1"/>
</dbReference>
<keyword evidence="3 4" id="KW-0539">Nucleus</keyword>
<keyword evidence="8" id="KW-1185">Reference proteome</keyword>
<evidence type="ECO:0000256" key="4">
    <source>
        <dbReference type="RuleBase" id="RU367086"/>
    </source>
</evidence>
<dbReference type="GO" id="GO:0019843">
    <property type="term" value="F:rRNA binding"/>
    <property type="evidence" value="ECO:0007669"/>
    <property type="project" value="UniProtKB-UniRule"/>
</dbReference>
<gene>
    <name evidence="7" type="ORF">CXG81DRAFT_10058</name>
</gene>
<evidence type="ECO:0000313" key="8">
    <source>
        <dbReference type="Proteomes" id="UP000274922"/>
    </source>
</evidence>
<evidence type="ECO:0000256" key="2">
    <source>
        <dbReference type="ARBA" id="ARBA00010782"/>
    </source>
</evidence>
<dbReference type="PROSITE" id="PS50833">
    <property type="entry name" value="BRIX"/>
    <property type="match status" value="1"/>
</dbReference>
<dbReference type="Proteomes" id="UP000274922">
    <property type="component" value="Unassembled WGS sequence"/>
</dbReference>
<evidence type="ECO:0000313" key="7">
    <source>
        <dbReference type="EMBL" id="RKP03032.1"/>
    </source>
</evidence>
<dbReference type="OrthoDB" id="407658at2759"/>
<dbReference type="InterPro" id="IPR007109">
    <property type="entry name" value="Brix"/>
</dbReference>
<evidence type="ECO:0000256" key="5">
    <source>
        <dbReference type="SAM" id="MobiDB-lite"/>
    </source>
</evidence>
<dbReference type="InterPro" id="IPR039770">
    <property type="entry name" value="Rpf2"/>
</dbReference>
<reference evidence="8" key="1">
    <citation type="journal article" date="2018" name="Nat. Microbiol.">
        <title>Leveraging single-cell genomics to expand the fungal tree of life.</title>
        <authorList>
            <person name="Ahrendt S.R."/>
            <person name="Quandt C.A."/>
            <person name="Ciobanu D."/>
            <person name="Clum A."/>
            <person name="Salamov A."/>
            <person name="Andreopoulos B."/>
            <person name="Cheng J.F."/>
            <person name="Woyke T."/>
            <person name="Pelin A."/>
            <person name="Henrissat B."/>
            <person name="Reynolds N.K."/>
            <person name="Benny G.L."/>
            <person name="Smith M.E."/>
            <person name="James T.Y."/>
            <person name="Grigoriev I.V."/>
        </authorList>
    </citation>
    <scope>NUCLEOTIDE SEQUENCE [LARGE SCALE GENOMIC DNA]</scope>
    <source>
        <strain evidence="8">ATCC 52028</strain>
    </source>
</reference>
<sequence>KAKTAKGRRVLQAREPQTAEDIKTAIFLKGTTTSQTVSDALKSLYTLKKPAAVMFNKRNDIHPFDNANTFEFLSQRNNAPLFCMGMHSKKRPHNMVFVRTHGHQILDMVEMGLLKYEGIFGDGFSSNTRPLLTFAGDWNSAELQTCKSLLLDFFRGTHQATAATLDDLDQGREEVELDGIEHVISFTSDPTPITPTGSRPGDVGAIIYMRVYRVKLLKATVAHPSGQDLPYTHLEDMGPNMDFAVRRVQVAEPAVMNKACRLPKMPTSIKKQKNIAKDEMGDTVGRIHVEQQDLGKLQTRKMKGLKTHLDPVEHDGLTDDEEDRDAEDEDDAMFDADETMDTMETASGHEDEDEPLAFDEKLMLQLAGEH</sequence>
<dbReference type="AlphaFoldDB" id="A0A4P9XC97"/>
<feature type="compositionally biased region" description="Basic and acidic residues" evidence="5">
    <location>
        <begin position="307"/>
        <end position="317"/>
    </location>
</feature>
<proteinExistence type="inferred from homology"/>
<dbReference type="PANTHER" id="PTHR12728:SF0">
    <property type="entry name" value="RIBOSOME PRODUCTION FACTOR 2 HOMOLOG"/>
    <property type="match status" value="1"/>
</dbReference>
<feature type="non-terminal residue" evidence="7">
    <location>
        <position position="1"/>
    </location>
</feature>
<protein>
    <recommendedName>
        <fullName evidence="4">Ribosome production factor 2 homolog</fullName>
    </recommendedName>
    <alternativeName>
        <fullName evidence="4">Ribosome biogenesis protein RPF2 homolog</fullName>
    </alternativeName>
</protein>
<dbReference type="SMART" id="SM00879">
    <property type="entry name" value="Brix"/>
    <property type="match status" value="1"/>
</dbReference>
<dbReference type="EMBL" id="ML014130">
    <property type="protein sequence ID" value="RKP03032.1"/>
    <property type="molecule type" value="Genomic_DNA"/>
</dbReference>